<dbReference type="AlphaFoldDB" id="A0A653EUP4"/>
<sequence>MISSPSTRACPRRGLGIAVELVRDDADYTDNSEQICRWFSLK</sequence>
<dbReference type="GeneID" id="93496267"/>
<organism evidence="1">
    <name type="scientific">Mycobacterium riyadhense</name>
    <dbReference type="NCBI Taxonomy" id="486698"/>
    <lineage>
        <taxon>Bacteria</taxon>
        <taxon>Bacillati</taxon>
        <taxon>Actinomycetota</taxon>
        <taxon>Actinomycetes</taxon>
        <taxon>Mycobacteriales</taxon>
        <taxon>Mycobacteriaceae</taxon>
        <taxon>Mycobacterium</taxon>
    </lineage>
</organism>
<dbReference type="RefSeq" id="WP_264033263.1">
    <property type="nucleotide sequence ID" value="NZ_CAJMWJ010000001.1"/>
</dbReference>
<dbReference type="EMBL" id="LR589112">
    <property type="protein sequence ID" value="VTP01120.1"/>
    <property type="molecule type" value="Genomic_DNA"/>
</dbReference>
<proteinExistence type="predicted"/>
<accession>A0A653EUP4</accession>
<name>A0A653EUP4_9MYCO</name>
<evidence type="ECO:0000313" key="1">
    <source>
        <dbReference type="EMBL" id="VTP01120.1"/>
    </source>
</evidence>
<reference evidence="1" key="1">
    <citation type="submission" date="2019-05" db="EMBL/GenBank/DDBJ databases">
        <authorList>
            <person name="Naeem R."/>
            <person name="Antony C."/>
            <person name="Guan Q."/>
        </authorList>
    </citation>
    <scope>NUCLEOTIDE SEQUENCE</scope>
    <source>
        <strain evidence="1">2</strain>
    </source>
</reference>
<protein>
    <submittedName>
        <fullName evidence="1">Uncharacterized protein</fullName>
    </submittedName>
</protein>
<gene>
    <name evidence="1" type="ORF">BIN_B_03910</name>
</gene>